<dbReference type="HOGENOM" id="CLU_1537978_0_0_9"/>
<feature type="compositionally biased region" description="Acidic residues" evidence="1">
    <location>
        <begin position="72"/>
        <end position="91"/>
    </location>
</feature>
<dbReference type="KEGG" id="has:Halsa_1114"/>
<keyword evidence="2" id="KW-0472">Membrane</keyword>
<dbReference type="AlphaFoldDB" id="E4RML5"/>
<sequence length="167" mass="18678">MKKNEKGFSLVVVVIFMSIAALFVGYLLGSWLITFLVDDTEDEIAQNEVEEVQEGTLNGISDDLLEDEFVDEQPVDDPQAEPGETIEETPTTEEFSGQYGVQVGAFANYTSALALKNELEELGYEVFITDTSPHQIQVHGYESREDAEEAQSELETEGYEGFIIHRE</sequence>
<dbReference type="GO" id="GO:0042834">
    <property type="term" value="F:peptidoglycan binding"/>
    <property type="evidence" value="ECO:0007669"/>
    <property type="project" value="InterPro"/>
</dbReference>
<evidence type="ECO:0000313" key="5">
    <source>
        <dbReference type="Proteomes" id="UP000007434"/>
    </source>
</evidence>
<organism evidence="4 5">
    <name type="scientific">Halanaerobium hydrogeniformans</name>
    <name type="common">Halanaerobium sp. (strain sapolanicus)</name>
    <dbReference type="NCBI Taxonomy" id="656519"/>
    <lineage>
        <taxon>Bacteria</taxon>
        <taxon>Bacillati</taxon>
        <taxon>Bacillota</taxon>
        <taxon>Clostridia</taxon>
        <taxon>Halanaerobiales</taxon>
        <taxon>Halanaerobiaceae</taxon>
        <taxon>Halanaerobium</taxon>
    </lineage>
</organism>
<dbReference type="SUPFAM" id="SSF110997">
    <property type="entry name" value="Sporulation related repeat"/>
    <property type="match status" value="1"/>
</dbReference>
<dbReference type="PROSITE" id="PS51724">
    <property type="entry name" value="SPOR"/>
    <property type="match status" value="1"/>
</dbReference>
<reference evidence="4 5" key="2">
    <citation type="journal article" date="2011" name="J. Bacteriol.">
        <title>Complete Genome Sequence of the Haloalkaliphilic, Hydrogen Producing Halanaerobium hydrogenoformans.</title>
        <authorList>
            <person name="Brown S.D."/>
            <person name="Begemann M.B."/>
            <person name="Mormile M.R."/>
            <person name="Wall J.D."/>
            <person name="Han C.S."/>
            <person name="Goodwin L.A."/>
            <person name="Pitluck S."/>
            <person name="Land M.L."/>
            <person name="Hauser L.J."/>
            <person name="Elias D.A."/>
        </authorList>
    </citation>
    <scope>NUCLEOTIDE SEQUENCE [LARGE SCALE GENOMIC DNA]</scope>
    <source>
        <strain evidence="5">sapolanicus</strain>
    </source>
</reference>
<dbReference type="eggNOG" id="ENOG50336PX">
    <property type="taxonomic scope" value="Bacteria"/>
</dbReference>
<gene>
    <name evidence="4" type="ordered locus">Halsa_1114</name>
</gene>
<feature type="transmembrane region" description="Helical" evidence="2">
    <location>
        <begin position="7"/>
        <end position="33"/>
    </location>
</feature>
<protein>
    <submittedName>
        <fullName evidence="4">Sporulation domain-containing protein</fullName>
    </submittedName>
</protein>
<name>E4RML5_HALHG</name>
<keyword evidence="2" id="KW-1133">Transmembrane helix</keyword>
<accession>E4RML5</accession>
<dbReference type="STRING" id="656519.Halsa_1114"/>
<dbReference type="EMBL" id="CP002304">
    <property type="protein sequence ID" value="ADQ14546.1"/>
    <property type="molecule type" value="Genomic_DNA"/>
</dbReference>
<keyword evidence="2" id="KW-0812">Transmembrane</keyword>
<dbReference type="RefSeq" id="WP_013405629.1">
    <property type="nucleotide sequence ID" value="NC_014654.1"/>
</dbReference>
<feature type="domain" description="SPOR" evidence="3">
    <location>
        <begin position="93"/>
        <end position="166"/>
    </location>
</feature>
<keyword evidence="5" id="KW-1185">Reference proteome</keyword>
<reference evidence="4 5" key="1">
    <citation type="submission" date="2010-11" db="EMBL/GenBank/DDBJ databases">
        <title>Complete sequence of Halanaerobium sp. sapolanicus.</title>
        <authorList>
            <consortium name="US DOE Joint Genome Institute"/>
            <person name="Lucas S."/>
            <person name="Copeland A."/>
            <person name="Lapidus A."/>
            <person name="Cheng J.-F."/>
            <person name="Bruce D."/>
            <person name="Goodwin L."/>
            <person name="Pitluck S."/>
            <person name="Davenport K."/>
            <person name="Detter J.C."/>
            <person name="Han C."/>
            <person name="Tapia R."/>
            <person name="Land M."/>
            <person name="Hauser L."/>
            <person name="Jeffries C."/>
            <person name="Kyrpides N."/>
            <person name="Ivanova N."/>
            <person name="Mikhailova N."/>
            <person name="Begemann M.B."/>
            <person name="Mormile M.R."/>
            <person name="Wall J.D."/>
            <person name="Elias D.A."/>
            <person name="Woyke T."/>
        </authorList>
    </citation>
    <scope>NUCLEOTIDE SEQUENCE [LARGE SCALE GENOMIC DNA]</scope>
    <source>
        <strain evidence="5">sapolanicus</strain>
    </source>
</reference>
<feature type="region of interest" description="Disordered" evidence="1">
    <location>
        <begin position="72"/>
        <end position="94"/>
    </location>
</feature>
<dbReference type="InterPro" id="IPR036680">
    <property type="entry name" value="SPOR-like_sf"/>
</dbReference>
<evidence type="ECO:0000259" key="3">
    <source>
        <dbReference type="PROSITE" id="PS51724"/>
    </source>
</evidence>
<evidence type="ECO:0000256" key="2">
    <source>
        <dbReference type="SAM" id="Phobius"/>
    </source>
</evidence>
<proteinExistence type="predicted"/>
<dbReference type="Gene3D" id="3.30.70.1070">
    <property type="entry name" value="Sporulation related repeat"/>
    <property type="match status" value="1"/>
</dbReference>
<evidence type="ECO:0000256" key="1">
    <source>
        <dbReference type="SAM" id="MobiDB-lite"/>
    </source>
</evidence>
<dbReference type="Pfam" id="PF05036">
    <property type="entry name" value="SPOR"/>
    <property type="match status" value="1"/>
</dbReference>
<dbReference type="InterPro" id="IPR007730">
    <property type="entry name" value="SPOR-like_dom"/>
</dbReference>
<dbReference type="OrthoDB" id="2112193at2"/>
<evidence type="ECO:0000313" key="4">
    <source>
        <dbReference type="EMBL" id="ADQ14546.1"/>
    </source>
</evidence>
<dbReference type="Proteomes" id="UP000007434">
    <property type="component" value="Chromosome"/>
</dbReference>